<dbReference type="RefSeq" id="WP_408152082.1">
    <property type="nucleotide sequence ID" value="NZ_JAQQCJ010000003.1"/>
</dbReference>
<comment type="caution">
    <text evidence="1">The sequence shown here is derived from an EMBL/GenBank/DDBJ whole genome shotgun (WGS) entry which is preliminary data.</text>
</comment>
<dbReference type="Proteomes" id="UP001629392">
    <property type="component" value="Unassembled WGS sequence"/>
</dbReference>
<sequence length="40" mass="4444">MKVLNGLLEIRTGRLKKQTAGMVVSKLGEMNSLRLRMSLA</sequence>
<name>A0ABW9E8D2_9BURK</name>
<accession>A0ABW9E8D2</accession>
<reference evidence="1 2" key="1">
    <citation type="journal article" date="2024" name="Chem. Sci.">
        <title>Discovery of megapolipeptins by genome mining of a Burkholderiales bacteria collection.</title>
        <authorList>
            <person name="Paulo B.S."/>
            <person name="Recchia M.J.J."/>
            <person name="Lee S."/>
            <person name="Fergusson C.H."/>
            <person name="Romanowski S.B."/>
            <person name="Hernandez A."/>
            <person name="Krull N."/>
            <person name="Liu D.Y."/>
            <person name="Cavanagh H."/>
            <person name="Bos A."/>
            <person name="Gray C.A."/>
            <person name="Murphy B.T."/>
            <person name="Linington R.G."/>
            <person name="Eustaquio A.S."/>
        </authorList>
    </citation>
    <scope>NUCLEOTIDE SEQUENCE [LARGE SCALE GENOMIC DNA]</scope>
    <source>
        <strain evidence="1 2">RL17-350-BIC-E</strain>
    </source>
</reference>
<evidence type="ECO:0000313" key="2">
    <source>
        <dbReference type="Proteomes" id="UP001629392"/>
    </source>
</evidence>
<evidence type="ECO:0000313" key="1">
    <source>
        <dbReference type="EMBL" id="MFM0715293.1"/>
    </source>
</evidence>
<evidence type="ECO:0008006" key="3">
    <source>
        <dbReference type="Google" id="ProtNLM"/>
    </source>
</evidence>
<gene>
    <name evidence="1" type="ORF">PQQ73_02995</name>
</gene>
<dbReference type="EMBL" id="JAQQCL010000001">
    <property type="protein sequence ID" value="MFM0715293.1"/>
    <property type="molecule type" value="Genomic_DNA"/>
</dbReference>
<proteinExistence type="predicted"/>
<keyword evidence="2" id="KW-1185">Reference proteome</keyword>
<organism evidence="1 2">
    <name type="scientific">Paraburkholderia strydomiana</name>
    <dbReference type="NCBI Taxonomy" id="1245417"/>
    <lineage>
        <taxon>Bacteria</taxon>
        <taxon>Pseudomonadati</taxon>
        <taxon>Pseudomonadota</taxon>
        <taxon>Betaproteobacteria</taxon>
        <taxon>Burkholderiales</taxon>
        <taxon>Burkholderiaceae</taxon>
        <taxon>Paraburkholderia</taxon>
    </lineage>
</organism>
<protein>
    <recommendedName>
        <fullName evidence="3">Transposase</fullName>
    </recommendedName>
</protein>